<feature type="compositionally biased region" description="Polar residues" evidence="1">
    <location>
        <begin position="332"/>
        <end position="342"/>
    </location>
</feature>
<evidence type="ECO:0000313" key="3">
    <source>
        <dbReference type="Proteomes" id="UP001333996"/>
    </source>
</evidence>
<dbReference type="PANTHER" id="PTHR11319:SF35">
    <property type="entry name" value="OUTER MEMBRANE PROTEIN PMPC-RELATED"/>
    <property type="match status" value="1"/>
</dbReference>
<feature type="region of interest" description="Disordered" evidence="1">
    <location>
        <begin position="332"/>
        <end position="351"/>
    </location>
</feature>
<dbReference type="InterPro" id="IPR011050">
    <property type="entry name" value="Pectin_lyase_fold/virulence"/>
</dbReference>
<gene>
    <name evidence="2" type="ORF">VXC91_25990</name>
</gene>
<dbReference type="InterPro" id="IPR012334">
    <property type="entry name" value="Pectin_lyas_fold"/>
</dbReference>
<feature type="region of interest" description="Disordered" evidence="1">
    <location>
        <begin position="395"/>
        <end position="414"/>
    </location>
</feature>
<dbReference type="RefSeq" id="WP_329509758.1">
    <property type="nucleotide sequence ID" value="NZ_BAAAYZ010000116.1"/>
</dbReference>
<evidence type="ECO:0008006" key="4">
    <source>
        <dbReference type="Google" id="ProtNLM"/>
    </source>
</evidence>
<accession>A0ABU7FMJ7</accession>
<proteinExistence type="predicted"/>
<comment type="caution">
    <text evidence="2">The sequence shown here is derived from an EMBL/GenBank/DDBJ whole genome shotgun (WGS) entry which is preliminary data.</text>
</comment>
<dbReference type="Gene3D" id="2.160.20.10">
    <property type="entry name" value="Single-stranded right-handed beta-helix, Pectin lyase-like"/>
    <property type="match status" value="1"/>
</dbReference>
<name>A0ABU7FMJ7_9ACTN</name>
<keyword evidence="3" id="KW-1185">Reference proteome</keyword>
<reference evidence="2" key="1">
    <citation type="submission" date="2024-01" db="EMBL/GenBank/DDBJ databases">
        <title>First draft genome sequence data of TA4-1, the type strain of Gram-positive actinobacterium Streptomyces chiangmaiensis.</title>
        <authorList>
            <person name="Yasawong M."/>
            <person name="Nantapong N."/>
        </authorList>
    </citation>
    <scope>NUCLEOTIDE SEQUENCE</scope>
    <source>
        <strain evidence="2">TA4-1</strain>
    </source>
</reference>
<dbReference type="SUPFAM" id="SSF51126">
    <property type="entry name" value="Pectin lyase-like"/>
    <property type="match status" value="1"/>
</dbReference>
<sequence>MNRPRGIPFQQAHWFECKQFNAELAAPWTTQGARHDSRGGVVRRIPMLWVPAGTAALAVGLTAVPIPAVAAAPTIQVTCSSHALVAAIDEANKKGGTLELAPRCRYVLSKAAADTTGLPPIRNTVVVRGHDATIARAEGSAHFRIFYVEDSGSLHLQDLTVTKGNANGGGAPAFTSGGGIYSAGDLGLDHVSVIGNTAGDGGGGGVATVGKGTATIDRSRISGNITTGVAGGIAAEGRSMTVNDSQISFNTAKAGGGIHNTGATLVLKKGDIRGNNALEYGGAIANLSVGPSSGILRMYSTEIRFNNVLGTGSGIFTGGGGVFNYSRGTVQASDSTVSNNRSDGPGTSGGGIKNFATVQLIRTKVMNNAAVVAPGGIDNGNNPGSTMALVSSTVQSNDDTNCKGSAGAVPGCKD</sequence>
<protein>
    <recommendedName>
        <fullName evidence="4">Right-handed parallel beta-helix repeat-containing protein</fullName>
    </recommendedName>
</protein>
<dbReference type="PANTHER" id="PTHR11319">
    <property type="entry name" value="G PROTEIN-COUPLED RECEPTOR-RELATED"/>
    <property type="match status" value="1"/>
</dbReference>
<dbReference type="Proteomes" id="UP001333996">
    <property type="component" value="Unassembled WGS sequence"/>
</dbReference>
<evidence type="ECO:0000313" key="2">
    <source>
        <dbReference type="EMBL" id="MED7825345.1"/>
    </source>
</evidence>
<evidence type="ECO:0000256" key="1">
    <source>
        <dbReference type="SAM" id="MobiDB-lite"/>
    </source>
</evidence>
<dbReference type="EMBL" id="JAYWVC010000105">
    <property type="protein sequence ID" value="MED7825345.1"/>
    <property type="molecule type" value="Genomic_DNA"/>
</dbReference>
<organism evidence="2 3">
    <name type="scientific">Streptomyces chiangmaiensis</name>
    <dbReference type="NCBI Taxonomy" id="766497"/>
    <lineage>
        <taxon>Bacteria</taxon>
        <taxon>Bacillati</taxon>
        <taxon>Actinomycetota</taxon>
        <taxon>Actinomycetes</taxon>
        <taxon>Kitasatosporales</taxon>
        <taxon>Streptomycetaceae</taxon>
        <taxon>Streptomyces</taxon>
    </lineage>
</organism>